<dbReference type="Gene3D" id="2.60.40.1930">
    <property type="match status" value="1"/>
</dbReference>
<dbReference type="CDD" id="cd02891">
    <property type="entry name" value="A2M_like"/>
    <property type="match status" value="1"/>
</dbReference>
<feature type="region of interest" description="Disordered" evidence="3">
    <location>
        <begin position="1758"/>
        <end position="1777"/>
    </location>
</feature>
<dbReference type="Pfam" id="PF00207">
    <property type="entry name" value="A2M"/>
    <property type="match status" value="1"/>
</dbReference>
<feature type="region of interest" description="Disordered" evidence="3">
    <location>
        <begin position="720"/>
        <end position="744"/>
    </location>
</feature>
<protein>
    <recommendedName>
        <fullName evidence="5">Alpha-2-macroglobulin domain-containing protein</fullName>
    </recommendedName>
</protein>
<gene>
    <name evidence="6" type="ORF">EDS130_LOCUS19151</name>
</gene>
<feature type="region of interest" description="Disordered" evidence="3">
    <location>
        <begin position="268"/>
        <end position="294"/>
    </location>
</feature>
<accession>A0A814MZ83</accession>
<evidence type="ECO:0000256" key="4">
    <source>
        <dbReference type="SAM" id="SignalP"/>
    </source>
</evidence>
<keyword evidence="1 4" id="KW-0732">Signal</keyword>
<comment type="caution">
    <text evidence="6">The sequence shown here is derived from an EMBL/GenBank/DDBJ whole genome shotgun (WGS) entry which is preliminary data.</text>
</comment>
<dbReference type="EMBL" id="CAJNOJ010000091">
    <property type="protein sequence ID" value="CAF1084555.1"/>
    <property type="molecule type" value="Genomic_DNA"/>
</dbReference>
<dbReference type="InterPro" id="IPR008930">
    <property type="entry name" value="Terpenoid_cyclase/PrenylTrfase"/>
</dbReference>
<dbReference type="InterPro" id="IPR050473">
    <property type="entry name" value="A2M/Complement_sys"/>
</dbReference>
<evidence type="ECO:0000256" key="3">
    <source>
        <dbReference type="SAM" id="MobiDB-lite"/>
    </source>
</evidence>
<feature type="compositionally biased region" description="Basic and acidic residues" evidence="3">
    <location>
        <begin position="270"/>
        <end position="294"/>
    </location>
</feature>
<proteinExistence type="predicted"/>
<feature type="signal peptide" evidence="4">
    <location>
        <begin position="1"/>
        <end position="19"/>
    </location>
</feature>
<dbReference type="InterPro" id="IPR036595">
    <property type="entry name" value="A-macroglobulin_rcpt-bd_sf"/>
</dbReference>
<dbReference type="Gene3D" id="2.60.40.10">
    <property type="entry name" value="Immunoglobulins"/>
    <property type="match status" value="1"/>
</dbReference>
<dbReference type="PANTHER" id="PTHR11412:SF136">
    <property type="entry name" value="CD109 ANTIGEN"/>
    <property type="match status" value="1"/>
</dbReference>
<feature type="domain" description="Alpha-2-macroglobulin" evidence="5">
    <location>
        <begin position="979"/>
        <end position="1070"/>
    </location>
</feature>
<dbReference type="InterPro" id="IPR011626">
    <property type="entry name" value="Alpha-macroglobulin_TED"/>
</dbReference>
<dbReference type="PANTHER" id="PTHR11412">
    <property type="entry name" value="MACROGLOBULIN / COMPLEMENT"/>
    <property type="match status" value="1"/>
</dbReference>
<dbReference type="GO" id="GO:0005615">
    <property type="term" value="C:extracellular space"/>
    <property type="evidence" value="ECO:0007669"/>
    <property type="project" value="InterPro"/>
</dbReference>
<dbReference type="Gene3D" id="2.60.120.1540">
    <property type="match status" value="1"/>
</dbReference>
<dbReference type="Gene3D" id="2.60.40.690">
    <property type="entry name" value="Alpha-macroglobulin, receptor-binding domain"/>
    <property type="match status" value="1"/>
</dbReference>
<evidence type="ECO:0000256" key="2">
    <source>
        <dbReference type="ARBA" id="ARBA00022966"/>
    </source>
</evidence>
<dbReference type="SMART" id="SM01360">
    <property type="entry name" value="A2M"/>
    <property type="match status" value="1"/>
</dbReference>
<evidence type="ECO:0000313" key="7">
    <source>
        <dbReference type="Proteomes" id="UP000663852"/>
    </source>
</evidence>
<evidence type="ECO:0000313" key="6">
    <source>
        <dbReference type="EMBL" id="CAF1084555.1"/>
    </source>
</evidence>
<evidence type="ECO:0000256" key="1">
    <source>
        <dbReference type="ARBA" id="ARBA00022729"/>
    </source>
</evidence>
<reference evidence="6" key="1">
    <citation type="submission" date="2021-02" db="EMBL/GenBank/DDBJ databases">
        <authorList>
            <person name="Nowell W R."/>
        </authorList>
    </citation>
    <scope>NUCLEOTIDE SEQUENCE</scope>
</reference>
<keyword evidence="2" id="KW-0882">Thioester bond</keyword>
<sequence length="1777" mass="201200">MNWSLIILGLVALSSVAIAENSYLIIAPKLLKVGFDNQLSVFIAAASQPVEVKYELIIGQQRVSGSTTVKAGETRNATITLPMEFPVGAAELIFTATGGIRFEDKRDVIVYDNRYVLLVQTSSSSYRPGDDMEMRLIATNEELLPLENSAAEIEIYDANLKLVGEFPIVPIRSGISDTIIFPIGEHCNVGTWLVSATIGNTTSSVEVMVTRPMTPSFDLKGIFQRFFLRTDKFLRGVIEIDNDENEPIFGRGLIAVGAITEEDVQNMMKEQAEKAEEARRNPTQKPKPEPVAEEWRKWKSQTMDIAGRIEINYDLMTLFNVDITKVIAVQVYVQVTDLESGQERFIQHVIPVFSRDVVYDIRPLEFEAGFENEFELVAKRPDGKPAKMEDVIVTLTMMIGNEQGKIQDQKMVEIKDFYTRGRNDIAFFNVEIPENCIGLLMTITPLSEDGKVRGYRTHAIPLMPKPRRGVSGGKLTIELLPAMTAPVSTDASVISSQISTVGRTTNFYIQLVPAKTMKKFEPLPMSFVILTNGRITRTGQFWIKPTKECGSMKRAIKTEEPSAPICVFNGTLPVEVTRDMVPYSTLLVYTFQPTFGFNVAETYRFSVAGLFQSTLTLNATIVPYSFTNAMVGNNKDESVEDFSSSEDVDLTSVPLSKLAQDKKRIELSFTGTPDSTVGLNVMEYDAVIQGLSTRMTKERVLQYLTSYEQVPILGMPVMTPTGQSGMNKRQDGTHDDEDEENDQHTRAVLSEEGEERKMIQEQMGYKVRYPVECMIFGDCSSRQTKTVEGDDAYTTSNMGQLYGDVQSRGPQSHYRRRAMKSSQFDAIVDDNAYVVATSTPLVFKPTPGATPMRPEEERQDKDDVELEQGQSRQHGTPSWYEKMHSKLTPITQEAFTFMQSGLTVVSDFSALNLPAEMRRTNLTKLFSQMRQRSFIDTQSFSVRDEARQLLEEYLAASDLTMIPPPAMLEEQSRTGYYRSIFFNTSRIEAQGTGKVVLPRTKPYSTWIATGFALNAKKGLAVAQPVRLPTNQGLYILGSFPDQVQIGERVLLTYGVNNYLGKDLTKVVVRLRSSSDFEIIEMNPSERSTSSNSKDYTMTIPTLPALGSLTRHIVLVPKRAGVVKIVLEVESEFGGDYEVLTSYVRESGIERQEIIARVFDLTNGKESSGKIVEKMTPSPFLRSIRFSVSGTGLDRLVERYTSETNSLMGIDIALIRLWRLTGLARYLNETAQLQTPLAMQVAGNISAAYQKLQLYNAYDGSFSFISDQGEQISSLYLSTFAFGAIMSPFMTVRDNVTLNRTLSYILSRQQQDGSFDDEGSCLHYRFCSGEFRRESLTALVLYSMTYNNISEYAPEFIRRQLYMGEQSPVARAQRYLESRFDAVKSSMLTTTLMQLALIQCSTMPEDKRMKIFENVRVRALTTVPGDESRFFKYTEENMLPEDEVLINAMILSMYSSFGDIKTTSDMARWIVDQIDKHPQYDTVLDAVFHTEAWLRTDCLFRRRFSPEKFAITVDVSTDKGQKYQFKIDSKNMDITQKLRFTLPVSEITYTVSGFGVAGVLIRQVYVEKQQQPMNPPAPFQLKNEFMPMPWLSEITTHTCFTYTPSVKDKQLAKDTFNRTIVVEVQLPTGKFRRQIDLLSNRDIRFFSSLGTRVNLRQIGFFLSRVPEMMYFTFDTRVNKFNFFLTVPSTMYGKEICFDWCLERLSFIDQWAPIRIRVYDYLQPEQQLIRLMPVEFQPKLLGYSYVEAIHKARPTLEQLAKMQQSAHPPPPPRPSPPRV</sequence>
<feature type="compositionally biased region" description="Pro residues" evidence="3">
    <location>
        <begin position="1765"/>
        <end position="1777"/>
    </location>
</feature>
<organism evidence="6 7">
    <name type="scientific">Adineta ricciae</name>
    <name type="common">Rotifer</name>
    <dbReference type="NCBI Taxonomy" id="249248"/>
    <lineage>
        <taxon>Eukaryota</taxon>
        <taxon>Metazoa</taxon>
        <taxon>Spiralia</taxon>
        <taxon>Gnathifera</taxon>
        <taxon>Rotifera</taxon>
        <taxon>Eurotatoria</taxon>
        <taxon>Bdelloidea</taxon>
        <taxon>Adinetida</taxon>
        <taxon>Adinetidae</taxon>
        <taxon>Adineta</taxon>
    </lineage>
</organism>
<dbReference type="GO" id="GO:0004866">
    <property type="term" value="F:endopeptidase inhibitor activity"/>
    <property type="evidence" value="ECO:0007669"/>
    <property type="project" value="InterPro"/>
</dbReference>
<dbReference type="OrthoDB" id="9998011at2759"/>
<evidence type="ECO:0000259" key="5">
    <source>
        <dbReference type="SMART" id="SM01360"/>
    </source>
</evidence>
<feature type="region of interest" description="Disordered" evidence="3">
    <location>
        <begin position="843"/>
        <end position="880"/>
    </location>
</feature>
<dbReference type="SUPFAM" id="SSF48239">
    <property type="entry name" value="Terpenoid cyclases/Protein prenyltransferases"/>
    <property type="match status" value="1"/>
</dbReference>
<feature type="chain" id="PRO_5032845700" description="Alpha-2-macroglobulin domain-containing protein" evidence="4">
    <location>
        <begin position="20"/>
        <end position="1777"/>
    </location>
</feature>
<dbReference type="Gene3D" id="1.50.10.20">
    <property type="match status" value="1"/>
</dbReference>
<dbReference type="Proteomes" id="UP000663852">
    <property type="component" value="Unassembled WGS sequence"/>
</dbReference>
<dbReference type="InterPro" id="IPR001599">
    <property type="entry name" value="Macroglobln_a2"/>
</dbReference>
<dbReference type="Pfam" id="PF07678">
    <property type="entry name" value="TED_complement"/>
    <property type="match status" value="1"/>
</dbReference>
<name>A0A814MZ83_ADIRI</name>
<dbReference type="InterPro" id="IPR013783">
    <property type="entry name" value="Ig-like_fold"/>
</dbReference>